<evidence type="ECO:0000313" key="2">
    <source>
        <dbReference type="Proteomes" id="UP000769157"/>
    </source>
</evidence>
<sequence length="157" mass="17484">MEIETKQYLKSPRLSVLGLLSTLSSPISSRGRLSPVSVSWLSSPLSLSGFSSSLVKVGTLLVLGLLCWLFRVSVEVQIWHNSPWLFSVQKGTSESQDFSSEQPPDQTSGVLSLVVTWNSNIDVLSWRVAVDQSDHWDVDVRRFFDSLSIGSWVCHDD</sequence>
<dbReference type="GeneID" id="70232081"/>
<dbReference type="AlphaFoldDB" id="A0A9P8PH22"/>
<keyword evidence="2" id="KW-1185">Reference proteome</keyword>
<dbReference type="Proteomes" id="UP000769157">
    <property type="component" value="Unassembled WGS sequence"/>
</dbReference>
<dbReference type="OrthoDB" id="10608037at2759"/>
<reference evidence="1" key="2">
    <citation type="submission" date="2021-01" db="EMBL/GenBank/DDBJ databases">
        <authorList>
            <person name="Schikora-Tamarit M.A."/>
        </authorList>
    </citation>
    <scope>NUCLEOTIDE SEQUENCE</scope>
    <source>
        <strain evidence="1">CBS6075</strain>
    </source>
</reference>
<dbReference type="RefSeq" id="XP_046065042.1">
    <property type="nucleotide sequence ID" value="XM_046201878.1"/>
</dbReference>
<protein>
    <submittedName>
        <fullName evidence="1">Uncharacterized protein</fullName>
    </submittedName>
</protein>
<comment type="caution">
    <text evidence="1">The sequence shown here is derived from an EMBL/GenBank/DDBJ whole genome shotgun (WGS) entry which is preliminary data.</text>
</comment>
<proteinExistence type="predicted"/>
<reference evidence="1" key="1">
    <citation type="journal article" date="2021" name="Open Biol.">
        <title>Shared evolutionary footprints suggest mitochondrial oxidative damage underlies multiple complex I losses in fungi.</title>
        <authorList>
            <person name="Schikora-Tamarit M.A."/>
            <person name="Marcet-Houben M."/>
            <person name="Nosek J."/>
            <person name="Gabaldon T."/>
        </authorList>
    </citation>
    <scope>NUCLEOTIDE SEQUENCE</scope>
    <source>
        <strain evidence="1">CBS6075</strain>
    </source>
</reference>
<evidence type="ECO:0000313" key="1">
    <source>
        <dbReference type="EMBL" id="KAH3671927.1"/>
    </source>
</evidence>
<name>A0A9P8PH22_9ASCO</name>
<accession>A0A9P8PH22</accession>
<gene>
    <name evidence="1" type="ORF">OGAPHI_000113</name>
</gene>
<organism evidence="1 2">
    <name type="scientific">Ogataea philodendri</name>
    <dbReference type="NCBI Taxonomy" id="1378263"/>
    <lineage>
        <taxon>Eukaryota</taxon>
        <taxon>Fungi</taxon>
        <taxon>Dikarya</taxon>
        <taxon>Ascomycota</taxon>
        <taxon>Saccharomycotina</taxon>
        <taxon>Pichiomycetes</taxon>
        <taxon>Pichiales</taxon>
        <taxon>Pichiaceae</taxon>
        <taxon>Ogataea</taxon>
    </lineage>
</organism>
<dbReference type="EMBL" id="JAEUBE010000042">
    <property type="protein sequence ID" value="KAH3671927.1"/>
    <property type="molecule type" value="Genomic_DNA"/>
</dbReference>